<reference evidence="1 2" key="1">
    <citation type="submission" date="2018-05" db="EMBL/GenBank/DDBJ databases">
        <title>Draft genome sequence of Rhodanobacter denitrificans Yn1 isolated from gold copper mine.</title>
        <authorList>
            <person name="Yang N."/>
            <person name="Mazhar H.S."/>
            <person name="Rensing C."/>
        </authorList>
    </citation>
    <scope>NUCLEOTIDE SEQUENCE [LARGE SCALE GENOMIC DNA]</scope>
    <source>
        <strain evidence="1 2">Yn1</strain>
    </source>
</reference>
<evidence type="ECO:0000313" key="1">
    <source>
        <dbReference type="EMBL" id="RCS31516.1"/>
    </source>
</evidence>
<organism evidence="1 2">
    <name type="scientific">Rhodanobacter denitrificans</name>
    <dbReference type="NCBI Taxonomy" id="666685"/>
    <lineage>
        <taxon>Bacteria</taxon>
        <taxon>Pseudomonadati</taxon>
        <taxon>Pseudomonadota</taxon>
        <taxon>Gammaproteobacteria</taxon>
        <taxon>Lysobacterales</taxon>
        <taxon>Rhodanobacteraceae</taxon>
        <taxon>Rhodanobacter</taxon>
    </lineage>
</organism>
<dbReference type="InterPro" id="IPR025528">
    <property type="entry name" value="BrnA_antitoxin"/>
</dbReference>
<gene>
    <name evidence="1" type="ORF">DEO45_02255</name>
</gene>
<name>A0A368KK68_9GAMM</name>
<dbReference type="OrthoDB" id="9796641at2"/>
<dbReference type="Pfam" id="PF14384">
    <property type="entry name" value="BrnA_antitoxin"/>
    <property type="match status" value="1"/>
</dbReference>
<proteinExistence type="predicted"/>
<comment type="caution">
    <text evidence="1">The sequence shown here is derived from an EMBL/GenBank/DDBJ whole genome shotgun (WGS) entry which is preliminary data.</text>
</comment>
<evidence type="ECO:0008006" key="3">
    <source>
        <dbReference type="Google" id="ProtNLM"/>
    </source>
</evidence>
<protein>
    <recommendedName>
        <fullName evidence="3">BrnA antitoxin family protein</fullName>
    </recommendedName>
</protein>
<dbReference type="AlphaFoldDB" id="A0A368KK68"/>
<dbReference type="RefSeq" id="WP_114340700.1">
    <property type="nucleotide sequence ID" value="NZ_QFWQ01000002.1"/>
</dbReference>
<dbReference type="EMBL" id="QFWQ01000002">
    <property type="protein sequence ID" value="RCS31516.1"/>
    <property type="molecule type" value="Genomic_DNA"/>
</dbReference>
<dbReference type="Proteomes" id="UP000252387">
    <property type="component" value="Unassembled WGS sequence"/>
</dbReference>
<evidence type="ECO:0000313" key="2">
    <source>
        <dbReference type="Proteomes" id="UP000252387"/>
    </source>
</evidence>
<keyword evidence="2" id="KW-1185">Reference proteome</keyword>
<accession>A0A368KK68</accession>
<sequence length="106" mass="11817">MSNATTGKTVRFTLDPNTPLSADDKAALARLAVMSDSEIDCSDIPRSPADAEWTRPGVPLSAENKRQITLRLDADVLDYFRHAGSRYQTRINQVLRAYMQAHLGKR</sequence>